<accession>A0A0B2C3T9</accession>
<evidence type="ECO:0008006" key="4">
    <source>
        <dbReference type="Google" id="ProtNLM"/>
    </source>
</evidence>
<evidence type="ECO:0000313" key="2">
    <source>
        <dbReference type="EMBL" id="KHL26820.1"/>
    </source>
</evidence>
<dbReference type="AlphaFoldDB" id="A0A0B2C3T9"/>
<keyword evidence="1" id="KW-0472">Membrane</keyword>
<feature type="transmembrane region" description="Helical" evidence="1">
    <location>
        <begin position="96"/>
        <end position="120"/>
    </location>
</feature>
<dbReference type="PANTHER" id="PTHR34989:SF1">
    <property type="entry name" value="PROTEIN HDED"/>
    <property type="match status" value="1"/>
</dbReference>
<dbReference type="Proteomes" id="UP000030988">
    <property type="component" value="Unassembled WGS sequence"/>
</dbReference>
<keyword evidence="3" id="KW-1185">Reference proteome</keyword>
<dbReference type="STRING" id="1572751.PK98_06875"/>
<feature type="transmembrane region" description="Helical" evidence="1">
    <location>
        <begin position="12"/>
        <end position="31"/>
    </location>
</feature>
<feature type="transmembrane region" description="Helical" evidence="1">
    <location>
        <begin position="70"/>
        <end position="90"/>
    </location>
</feature>
<feature type="transmembrane region" description="Helical" evidence="1">
    <location>
        <begin position="132"/>
        <end position="151"/>
    </location>
</feature>
<organism evidence="2 3">
    <name type="scientific">Croceibacterium mercuriale</name>
    <dbReference type="NCBI Taxonomy" id="1572751"/>
    <lineage>
        <taxon>Bacteria</taxon>
        <taxon>Pseudomonadati</taxon>
        <taxon>Pseudomonadota</taxon>
        <taxon>Alphaproteobacteria</taxon>
        <taxon>Sphingomonadales</taxon>
        <taxon>Erythrobacteraceae</taxon>
        <taxon>Croceibacterium</taxon>
    </lineage>
</organism>
<comment type="caution">
    <text evidence="2">The sequence shown here is derived from an EMBL/GenBank/DDBJ whole genome shotgun (WGS) entry which is preliminary data.</text>
</comment>
<proteinExistence type="predicted"/>
<dbReference type="InterPro" id="IPR005325">
    <property type="entry name" value="DUF308_memb"/>
</dbReference>
<dbReference type="GO" id="GO:0005886">
    <property type="term" value="C:plasma membrane"/>
    <property type="evidence" value="ECO:0007669"/>
    <property type="project" value="TreeGrafter"/>
</dbReference>
<evidence type="ECO:0000256" key="1">
    <source>
        <dbReference type="SAM" id="Phobius"/>
    </source>
</evidence>
<sequence length="189" mass="19832">MVPGGSIAPANWGWYLARGMLLIVLGLLAAFMPAAALFVFALMFAAFSFADGLLNIVAGVRGATHHRQRWWALILSGLVGVAVGVLFVGFPVLSSLAYATIAVLLIAFWAIATGVAEISAAIRLRREVTGEWLLGLSGAVSLLLGAALLWIAMGNPAVSVVSVGWLIALYALVAGVALVLLALRLRRLR</sequence>
<dbReference type="EMBL" id="JTDN01000001">
    <property type="protein sequence ID" value="KHL26820.1"/>
    <property type="molecule type" value="Genomic_DNA"/>
</dbReference>
<keyword evidence="1" id="KW-1133">Transmembrane helix</keyword>
<dbReference type="InterPro" id="IPR052712">
    <property type="entry name" value="Acid_resist_chaperone_HdeD"/>
</dbReference>
<dbReference type="PANTHER" id="PTHR34989">
    <property type="entry name" value="PROTEIN HDED"/>
    <property type="match status" value="1"/>
</dbReference>
<feature type="transmembrane region" description="Helical" evidence="1">
    <location>
        <begin position="163"/>
        <end position="183"/>
    </location>
</feature>
<dbReference type="Pfam" id="PF03729">
    <property type="entry name" value="DUF308"/>
    <property type="match status" value="2"/>
</dbReference>
<feature type="transmembrane region" description="Helical" evidence="1">
    <location>
        <begin position="37"/>
        <end position="58"/>
    </location>
</feature>
<gene>
    <name evidence="2" type="ORF">PK98_06875</name>
</gene>
<name>A0A0B2C3T9_9SPHN</name>
<evidence type="ECO:0000313" key="3">
    <source>
        <dbReference type="Proteomes" id="UP000030988"/>
    </source>
</evidence>
<reference evidence="2 3" key="1">
    <citation type="submission" date="2014-11" db="EMBL/GenBank/DDBJ databases">
        <title>Draft genome sequence of Kirrobacter mercurialis.</title>
        <authorList>
            <person name="Coil D.A."/>
            <person name="Eisen J.A."/>
        </authorList>
    </citation>
    <scope>NUCLEOTIDE SEQUENCE [LARGE SCALE GENOMIC DNA]</scope>
    <source>
        <strain evidence="2 3">Coronado</strain>
    </source>
</reference>
<protein>
    <recommendedName>
        <fullName evidence="4">HdeD family acid-resistance protein</fullName>
    </recommendedName>
</protein>
<keyword evidence="1" id="KW-0812">Transmembrane</keyword>